<feature type="signal peptide" evidence="1">
    <location>
        <begin position="1"/>
        <end position="22"/>
    </location>
</feature>
<evidence type="ECO:0000256" key="1">
    <source>
        <dbReference type="SAM" id="SignalP"/>
    </source>
</evidence>
<keyword evidence="1" id="KW-0732">Signal</keyword>
<reference evidence="2" key="2">
    <citation type="journal article" date="2019" name="IMA Fungus">
        <title>Genome sequencing and comparison of five Tilletia species to identify candidate genes for the detection of regulated species infecting wheat.</title>
        <authorList>
            <person name="Nguyen H.D.T."/>
            <person name="Sultana T."/>
            <person name="Kesanakurti P."/>
            <person name="Hambleton S."/>
        </authorList>
    </citation>
    <scope>NUCLEOTIDE SEQUENCE</scope>
    <source>
        <strain evidence="2">DAOMC 236422</strain>
    </source>
</reference>
<protein>
    <recommendedName>
        <fullName evidence="4">WSC domain-containing protein</fullName>
    </recommendedName>
</protein>
<comment type="caution">
    <text evidence="2">The sequence shown here is derived from an EMBL/GenBank/DDBJ whole genome shotgun (WGS) entry which is preliminary data.</text>
</comment>
<evidence type="ECO:0008006" key="4">
    <source>
        <dbReference type="Google" id="ProtNLM"/>
    </source>
</evidence>
<accession>A0A8X7T383</accession>
<organism evidence="2 3">
    <name type="scientific">Tilletia walkeri</name>
    <dbReference type="NCBI Taxonomy" id="117179"/>
    <lineage>
        <taxon>Eukaryota</taxon>
        <taxon>Fungi</taxon>
        <taxon>Dikarya</taxon>
        <taxon>Basidiomycota</taxon>
        <taxon>Ustilaginomycotina</taxon>
        <taxon>Exobasidiomycetes</taxon>
        <taxon>Tilletiales</taxon>
        <taxon>Tilletiaceae</taxon>
        <taxon>Tilletia</taxon>
    </lineage>
</organism>
<keyword evidence="3" id="KW-1185">Reference proteome</keyword>
<feature type="chain" id="PRO_5036496807" description="WSC domain-containing protein" evidence="1">
    <location>
        <begin position="23"/>
        <end position="401"/>
    </location>
</feature>
<sequence>MMIWGNLVALVLIATSASLVEAKPSTSTSCYTVRVSGTRTRTSSLSAQTRRATITTCPVVKTTVTVTRPRTSTDVVSTISTVRVTADVTSLTGTVTPTVLTVSVPTVTSQGPVFTPTETRIFITASSGTFTSSYTTFTNPPGPTLGAGIPRRAVGDDAQDDEEIHERDGGCKLGEEHVLDRRAGKKITPSNARNEASRLRGKRVYCRKIVRLDPRTVAGTRTKTATISTTVRPRTTITSTFTATSTSTIYNSAVGVLVTAAPTTSTILAPPVTVVSISTAPFVTTTQTFLTPQPTLVVPVFRNTFCGPRARPYNSNLIAIADADTQQLNAITPREGQACCDAAADIPGAVGYSDFGGTCFVVQITASLEQFCVPGSPATALVRDDTCPATCAPGGYLQCGV</sequence>
<evidence type="ECO:0000313" key="3">
    <source>
        <dbReference type="Proteomes" id="UP000078113"/>
    </source>
</evidence>
<reference evidence="2" key="1">
    <citation type="submission" date="2016-04" db="EMBL/GenBank/DDBJ databases">
        <authorList>
            <person name="Nguyen H.D."/>
            <person name="Samba Siva P."/>
            <person name="Cullis J."/>
            <person name="Levesque C.A."/>
            <person name="Hambleton S."/>
        </authorList>
    </citation>
    <scope>NUCLEOTIDE SEQUENCE</scope>
    <source>
        <strain evidence="2">DAOMC 236422</strain>
    </source>
</reference>
<name>A0A8X7T383_9BASI</name>
<evidence type="ECO:0000313" key="2">
    <source>
        <dbReference type="EMBL" id="KAE8266819.1"/>
    </source>
</evidence>
<dbReference type="AlphaFoldDB" id="A0A8X7T383"/>
<dbReference type="EMBL" id="LWDG02000290">
    <property type="protein sequence ID" value="KAE8266819.1"/>
    <property type="molecule type" value="Genomic_DNA"/>
</dbReference>
<gene>
    <name evidence="2" type="ORF">A4X09_0g5523</name>
</gene>
<dbReference type="Proteomes" id="UP000078113">
    <property type="component" value="Unassembled WGS sequence"/>
</dbReference>
<proteinExistence type="predicted"/>